<dbReference type="HOGENOM" id="CLU_049894_10_1_1"/>
<reference evidence="2 4" key="2">
    <citation type="journal article" date="2013" name="Nature">
        <title>Insights into bilaterian evolution from three spiralian genomes.</title>
        <authorList>
            <person name="Simakov O."/>
            <person name="Marletaz F."/>
            <person name="Cho S.J."/>
            <person name="Edsinger-Gonzales E."/>
            <person name="Havlak P."/>
            <person name="Hellsten U."/>
            <person name="Kuo D.H."/>
            <person name="Larsson T."/>
            <person name="Lv J."/>
            <person name="Arendt D."/>
            <person name="Savage R."/>
            <person name="Osoegawa K."/>
            <person name="de Jong P."/>
            <person name="Grimwood J."/>
            <person name="Chapman J.A."/>
            <person name="Shapiro H."/>
            <person name="Aerts A."/>
            <person name="Otillar R.P."/>
            <person name="Terry A.Y."/>
            <person name="Boore J.L."/>
            <person name="Grigoriev I.V."/>
            <person name="Lindberg D.R."/>
            <person name="Seaver E.C."/>
            <person name="Weisblat D.A."/>
            <person name="Putnam N.H."/>
            <person name="Rokhsar D.S."/>
        </authorList>
    </citation>
    <scope>NUCLEOTIDE SEQUENCE</scope>
    <source>
        <strain evidence="2 4">I ESC-2004</strain>
    </source>
</reference>
<protein>
    <recommendedName>
        <fullName evidence="1">C-type lectin domain-containing protein</fullName>
    </recommendedName>
</protein>
<dbReference type="SUPFAM" id="SSF56436">
    <property type="entry name" value="C-type lectin-like"/>
    <property type="match status" value="1"/>
</dbReference>
<dbReference type="OrthoDB" id="6285913at2759"/>
<evidence type="ECO:0000313" key="4">
    <source>
        <dbReference type="Proteomes" id="UP000014760"/>
    </source>
</evidence>
<dbReference type="EnsemblMetazoa" id="CapteT136146">
    <property type="protein sequence ID" value="CapteP136146"/>
    <property type="gene ID" value="CapteG136146"/>
</dbReference>
<dbReference type="EMBL" id="AMQN01016684">
    <property type="status" value="NOT_ANNOTATED_CDS"/>
    <property type="molecule type" value="Genomic_DNA"/>
</dbReference>
<dbReference type="Pfam" id="PF00059">
    <property type="entry name" value="Lectin_C"/>
    <property type="match status" value="1"/>
</dbReference>
<sequence length="114" mass="12786">SCSEHWTAHGDKCYRVFTEQMTWKKAEENCIGLGIGAKLASISSAEEQQFVDEQLLIFGRDLWSGLIFHHRDSMLAWTNGNSVSFTNWAPGEPNVTLKADGCVRVNHNTDQVSE</sequence>
<dbReference type="PANTHER" id="PTHR22803">
    <property type="entry name" value="MANNOSE, PHOSPHOLIPASE, LECTIN RECEPTOR RELATED"/>
    <property type="match status" value="1"/>
</dbReference>
<gene>
    <name evidence="2" type="ORF">CAPTEDRAFT_136146</name>
</gene>
<accession>R7VGV3</accession>
<proteinExistence type="predicted"/>
<dbReference type="InterPro" id="IPR016187">
    <property type="entry name" value="CTDL_fold"/>
</dbReference>
<dbReference type="Gene3D" id="3.10.100.10">
    <property type="entry name" value="Mannose-Binding Protein A, subunit A"/>
    <property type="match status" value="1"/>
</dbReference>
<evidence type="ECO:0000259" key="1">
    <source>
        <dbReference type="PROSITE" id="PS50041"/>
    </source>
</evidence>
<dbReference type="InterPro" id="IPR001304">
    <property type="entry name" value="C-type_lectin-like"/>
</dbReference>
<dbReference type="PROSITE" id="PS50041">
    <property type="entry name" value="C_TYPE_LECTIN_2"/>
    <property type="match status" value="1"/>
</dbReference>
<name>R7VGV3_CAPTE</name>
<reference evidence="4" key="1">
    <citation type="submission" date="2012-12" db="EMBL/GenBank/DDBJ databases">
        <authorList>
            <person name="Hellsten U."/>
            <person name="Grimwood J."/>
            <person name="Chapman J.A."/>
            <person name="Shapiro H."/>
            <person name="Aerts A."/>
            <person name="Otillar R.P."/>
            <person name="Terry A.Y."/>
            <person name="Boore J.L."/>
            <person name="Simakov O."/>
            <person name="Marletaz F."/>
            <person name="Cho S.-J."/>
            <person name="Edsinger-Gonzales E."/>
            <person name="Havlak P."/>
            <person name="Kuo D.-H."/>
            <person name="Larsson T."/>
            <person name="Lv J."/>
            <person name="Arendt D."/>
            <person name="Savage R."/>
            <person name="Osoegawa K."/>
            <person name="de Jong P."/>
            <person name="Lindberg D.R."/>
            <person name="Seaver E.C."/>
            <person name="Weisblat D.A."/>
            <person name="Putnam N.H."/>
            <person name="Grigoriev I.V."/>
            <person name="Rokhsar D.S."/>
        </authorList>
    </citation>
    <scope>NUCLEOTIDE SEQUENCE</scope>
    <source>
        <strain evidence="4">I ESC-2004</strain>
    </source>
</reference>
<dbReference type="CDD" id="cd00037">
    <property type="entry name" value="CLECT"/>
    <property type="match status" value="1"/>
</dbReference>
<reference evidence="3" key="3">
    <citation type="submission" date="2015-06" db="UniProtKB">
        <authorList>
            <consortium name="EnsemblMetazoa"/>
        </authorList>
    </citation>
    <scope>IDENTIFICATION</scope>
</reference>
<evidence type="ECO:0000313" key="3">
    <source>
        <dbReference type="EnsemblMetazoa" id="CapteP136146"/>
    </source>
</evidence>
<dbReference type="EMBL" id="KB292310">
    <property type="protein sequence ID" value="ELU17787.1"/>
    <property type="molecule type" value="Genomic_DNA"/>
</dbReference>
<dbReference type="OMA" id="LWNSEYC"/>
<dbReference type="SMART" id="SM00034">
    <property type="entry name" value="CLECT"/>
    <property type="match status" value="1"/>
</dbReference>
<keyword evidence="4" id="KW-1185">Reference proteome</keyword>
<dbReference type="AlphaFoldDB" id="R7VGV3"/>
<dbReference type="InterPro" id="IPR016186">
    <property type="entry name" value="C-type_lectin-like/link_sf"/>
</dbReference>
<feature type="non-terminal residue" evidence="2">
    <location>
        <position position="1"/>
    </location>
</feature>
<dbReference type="InterPro" id="IPR050111">
    <property type="entry name" value="C-type_lectin/snaclec_domain"/>
</dbReference>
<evidence type="ECO:0000313" key="2">
    <source>
        <dbReference type="EMBL" id="ELU17787.1"/>
    </source>
</evidence>
<dbReference type="Proteomes" id="UP000014760">
    <property type="component" value="Unassembled WGS sequence"/>
</dbReference>
<organism evidence="2">
    <name type="scientific">Capitella teleta</name>
    <name type="common">Polychaete worm</name>
    <dbReference type="NCBI Taxonomy" id="283909"/>
    <lineage>
        <taxon>Eukaryota</taxon>
        <taxon>Metazoa</taxon>
        <taxon>Spiralia</taxon>
        <taxon>Lophotrochozoa</taxon>
        <taxon>Annelida</taxon>
        <taxon>Polychaeta</taxon>
        <taxon>Sedentaria</taxon>
        <taxon>Scolecida</taxon>
        <taxon>Capitellidae</taxon>
        <taxon>Capitella</taxon>
    </lineage>
</organism>
<feature type="domain" description="C-type lectin" evidence="1">
    <location>
        <begin position="9"/>
        <end position="105"/>
    </location>
</feature>